<dbReference type="AlphaFoldDB" id="A0A8H9G5V0"/>
<comment type="caution">
    <text evidence="2">The sequence shown here is derived from an EMBL/GenBank/DDBJ whole genome shotgun (WGS) entry which is preliminary data.</text>
</comment>
<feature type="compositionally biased region" description="Low complexity" evidence="1">
    <location>
        <begin position="78"/>
        <end position="91"/>
    </location>
</feature>
<feature type="region of interest" description="Disordered" evidence="1">
    <location>
        <begin position="31"/>
        <end position="143"/>
    </location>
</feature>
<evidence type="ECO:0000313" key="2">
    <source>
        <dbReference type="EMBL" id="GGK89315.1"/>
    </source>
</evidence>
<dbReference type="EMBL" id="BMOI01000001">
    <property type="protein sequence ID" value="GGK89315.1"/>
    <property type="molecule type" value="Genomic_DNA"/>
</dbReference>
<evidence type="ECO:0000313" key="3">
    <source>
        <dbReference type="Proteomes" id="UP000648535"/>
    </source>
</evidence>
<proteinExistence type="predicted"/>
<evidence type="ECO:0000256" key="1">
    <source>
        <dbReference type="SAM" id="MobiDB-lite"/>
    </source>
</evidence>
<sequence>MADDDVAAERARLEALAWGADASPAEAARARIRLEDLRSGRRPRRGGSPGGPAPTRDLRRTPSTAGSPSVGPAPVPVHGPEVPSSPVGGVPRATDPVGHDRWESVEGDPADATGTAAATDGMRPDHEADAADQDGSAPGLPTGWRDRVHALLWTRRPRVWIAMGAAAAVSVAFAAGTVVGTAGPAVPAAPSITPTAGAVTLEQLLDVPQTYADQLPGPVEAPVSLHSTRLVFTNRALDGGDLETPWNVWAGVGTDRSTICLVATADRIESSTACYPREDALHGSVSLSAQSRSGTLTLWLRGGGVQGTVTDSY</sequence>
<organism evidence="2 3">
    <name type="scientific">Curtobacterium luteum</name>
    <dbReference type="NCBI Taxonomy" id="33881"/>
    <lineage>
        <taxon>Bacteria</taxon>
        <taxon>Bacillati</taxon>
        <taxon>Actinomycetota</taxon>
        <taxon>Actinomycetes</taxon>
        <taxon>Micrococcales</taxon>
        <taxon>Microbacteriaceae</taxon>
        <taxon>Curtobacterium</taxon>
    </lineage>
</organism>
<feature type="compositionally biased region" description="Low complexity" evidence="1">
    <location>
        <begin position="110"/>
        <end position="121"/>
    </location>
</feature>
<protein>
    <submittedName>
        <fullName evidence="2">Uncharacterized protein</fullName>
    </submittedName>
</protein>
<gene>
    <name evidence="2" type="ORF">GCM10009769_04140</name>
</gene>
<accession>A0A8H9G5V0</accession>
<reference evidence="2" key="2">
    <citation type="submission" date="2020-09" db="EMBL/GenBank/DDBJ databases">
        <authorList>
            <person name="Sun Q."/>
            <person name="Ohkuma M."/>
        </authorList>
    </citation>
    <scope>NUCLEOTIDE SEQUENCE</scope>
    <source>
        <strain evidence="2">JCM 1480</strain>
    </source>
</reference>
<name>A0A8H9G5V0_9MICO</name>
<reference evidence="2" key="1">
    <citation type="journal article" date="2014" name="Int. J. Syst. Evol. Microbiol.">
        <title>Complete genome sequence of Corynebacterium casei LMG S-19264T (=DSM 44701T), isolated from a smear-ripened cheese.</title>
        <authorList>
            <consortium name="US DOE Joint Genome Institute (JGI-PGF)"/>
            <person name="Walter F."/>
            <person name="Albersmeier A."/>
            <person name="Kalinowski J."/>
            <person name="Ruckert C."/>
        </authorList>
    </citation>
    <scope>NUCLEOTIDE SEQUENCE</scope>
    <source>
        <strain evidence="2">JCM 1480</strain>
    </source>
</reference>
<dbReference type="Proteomes" id="UP000648535">
    <property type="component" value="Unassembled WGS sequence"/>
</dbReference>